<evidence type="ECO:0000256" key="7">
    <source>
        <dbReference type="ARBA" id="ARBA00022692"/>
    </source>
</evidence>
<dbReference type="SUPFAM" id="SSF55781">
    <property type="entry name" value="GAF domain-like"/>
    <property type="match status" value="1"/>
</dbReference>
<evidence type="ECO:0000256" key="5">
    <source>
        <dbReference type="ARBA" id="ARBA00022553"/>
    </source>
</evidence>
<evidence type="ECO:0000259" key="25">
    <source>
        <dbReference type="PROSITE" id="PS50894"/>
    </source>
</evidence>
<dbReference type="CDD" id="cd00130">
    <property type="entry name" value="PAS"/>
    <property type="match status" value="1"/>
</dbReference>
<keyword evidence="10" id="KW-0067">ATP-binding</keyword>
<dbReference type="Gene3D" id="1.10.287.130">
    <property type="match status" value="1"/>
</dbReference>
<feature type="modified residue" description="4-aspartylphosphate" evidence="17">
    <location>
        <position position="1290"/>
    </location>
</feature>
<dbReference type="Gene3D" id="3.40.50.2300">
    <property type="match status" value="2"/>
</dbReference>
<dbReference type="InterPro" id="IPR013655">
    <property type="entry name" value="PAS_fold_3"/>
</dbReference>
<feature type="domain" description="Response regulatory" evidence="22">
    <location>
        <begin position="1241"/>
        <end position="1360"/>
    </location>
</feature>
<evidence type="ECO:0000256" key="17">
    <source>
        <dbReference type="PROSITE-ProRule" id="PRU00169"/>
    </source>
</evidence>
<dbReference type="GO" id="GO:0005886">
    <property type="term" value="C:plasma membrane"/>
    <property type="evidence" value="ECO:0007669"/>
    <property type="project" value="UniProtKB-SubCell"/>
</dbReference>
<dbReference type="Gene3D" id="3.30.450.40">
    <property type="match status" value="1"/>
</dbReference>
<dbReference type="PROSITE" id="PS50113">
    <property type="entry name" value="PAC"/>
    <property type="match status" value="2"/>
</dbReference>
<dbReference type="Pfam" id="PF00072">
    <property type="entry name" value="Response_reg"/>
    <property type="match status" value="2"/>
</dbReference>
<accession>A0AA41UMW1</accession>
<dbReference type="SMART" id="SM00091">
    <property type="entry name" value="PAS"/>
    <property type="match status" value="1"/>
</dbReference>
<evidence type="ECO:0000256" key="2">
    <source>
        <dbReference type="ARBA" id="ARBA00004651"/>
    </source>
</evidence>
<dbReference type="InterPro" id="IPR029016">
    <property type="entry name" value="GAF-like_dom_sf"/>
</dbReference>
<dbReference type="InterPro" id="IPR000014">
    <property type="entry name" value="PAS"/>
</dbReference>
<organism evidence="26 27">
    <name type="scientific">Desulfatitalea alkaliphila</name>
    <dbReference type="NCBI Taxonomy" id="2929485"/>
    <lineage>
        <taxon>Bacteria</taxon>
        <taxon>Pseudomonadati</taxon>
        <taxon>Thermodesulfobacteriota</taxon>
        <taxon>Desulfobacteria</taxon>
        <taxon>Desulfobacterales</taxon>
        <taxon>Desulfosarcinaceae</taxon>
        <taxon>Desulfatitalea</taxon>
    </lineage>
</organism>
<dbReference type="GO" id="GO:0000155">
    <property type="term" value="F:phosphorelay sensor kinase activity"/>
    <property type="evidence" value="ECO:0007669"/>
    <property type="project" value="InterPro"/>
</dbReference>
<dbReference type="SUPFAM" id="SSF52172">
    <property type="entry name" value="CheY-like"/>
    <property type="match status" value="2"/>
</dbReference>
<evidence type="ECO:0000256" key="12">
    <source>
        <dbReference type="ARBA" id="ARBA00023012"/>
    </source>
</evidence>
<dbReference type="PROSITE" id="PS50112">
    <property type="entry name" value="PAS"/>
    <property type="match status" value="1"/>
</dbReference>
<dbReference type="SUPFAM" id="SSF55874">
    <property type="entry name" value="ATPase domain of HSP90 chaperone/DNA topoisomerase II/histidine kinase"/>
    <property type="match status" value="1"/>
</dbReference>
<dbReference type="SUPFAM" id="SSF55785">
    <property type="entry name" value="PYP-like sensor domain (PAS domain)"/>
    <property type="match status" value="2"/>
</dbReference>
<dbReference type="Proteomes" id="UP001165427">
    <property type="component" value="Unassembled WGS sequence"/>
</dbReference>
<comment type="catalytic activity">
    <reaction evidence="1">
        <text>ATP + protein L-histidine = ADP + protein N-phospho-L-histidine.</text>
        <dbReference type="EC" id="2.7.13.3"/>
    </reaction>
</comment>
<dbReference type="SUPFAM" id="SSF47226">
    <property type="entry name" value="Histidine-containing phosphotransfer domain, HPT domain"/>
    <property type="match status" value="1"/>
</dbReference>
<evidence type="ECO:0000256" key="18">
    <source>
        <dbReference type="SAM" id="Coils"/>
    </source>
</evidence>
<dbReference type="InterPro" id="IPR035965">
    <property type="entry name" value="PAS-like_dom_sf"/>
</dbReference>
<dbReference type="CDD" id="cd16922">
    <property type="entry name" value="HATPase_EvgS-ArcB-TorS-like"/>
    <property type="match status" value="1"/>
</dbReference>
<dbReference type="NCBIfam" id="TIGR00229">
    <property type="entry name" value="sensory_box"/>
    <property type="match status" value="1"/>
</dbReference>
<evidence type="ECO:0000256" key="16">
    <source>
        <dbReference type="PROSITE-ProRule" id="PRU00110"/>
    </source>
</evidence>
<evidence type="ECO:0000256" key="9">
    <source>
        <dbReference type="ARBA" id="ARBA00022777"/>
    </source>
</evidence>
<dbReference type="InterPro" id="IPR003018">
    <property type="entry name" value="GAF"/>
</dbReference>
<dbReference type="EC" id="2.7.13.3" evidence="3"/>
<feature type="modified residue" description="Phosphohistidine" evidence="16">
    <location>
        <position position="1440"/>
    </location>
</feature>
<evidence type="ECO:0000256" key="14">
    <source>
        <dbReference type="ARBA" id="ARBA00064003"/>
    </source>
</evidence>
<keyword evidence="27" id="KW-1185">Reference proteome</keyword>
<dbReference type="Gene3D" id="3.40.190.10">
    <property type="entry name" value="Periplasmic binding protein-like II"/>
    <property type="match status" value="2"/>
</dbReference>
<name>A0AA41UMW1_9BACT</name>
<dbReference type="SMART" id="SM00065">
    <property type="entry name" value="GAF"/>
    <property type="match status" value="1"/>
</dbReference>
<feature type="domain" description="Response regulatory" evidence="22">
    <location>
        <begin position="1087"/>
        <end position="1208"/>
    </location>
</feature>
<evidence type="ECO:0000256" key="11">
    <source>
        <dbReference type="ARBA" id="ARBA00022989"/>
    </source>
</evidence>
<dbReference type="PANTHER" id="PTHR45339">
    <property type="entry name" value="HYBRID SIGNAL TRANSDUCTION HISTIDINE KINASE J"/>
    <property type="match status" value="1"/>
</dbReference>
<dbReference type="CDD" id="cd00082">
    <property type="entry name" value="HisKA"/>
    <property type="match status" value="1"/>
</dbReference>
<dbReference type="EMBL" id="JALJRB010000001">
    <property type="protein sequence ID" value="MCJ8498958.1"/>
    <property type="molecule type" value="Genomic_DNA"/>
</dbReference>
<dbReference type="PROSITE" id="PS50110">
    <property type="entry name" value="RESPONSE_REGULATORY"/>
    <property type="match status" value="2"/>
</dbReference>
<dbReference type="PROSITE" id="PS50894">
    <property type="entry name" value="HPT"/>
    <property type="match status" value="1"/>
</dbReference>
<dbReference type="FunFam" id="1.10.287.130:FF:000002">
    <property type="entry name" value="Two-component osmosensing histidine kinase"/>
    <property type="match status" value="1"/>
</dbReference>
<dbReference type="InterPro" id="IPR036890">
    <property type="entry name" value="HATPase_C_sf"/>
</dbReference>
<gene>
    <name evidence="26" type="ORF">MRX98_00115</name>
</gene>
<dbReference type="RefSeq" id="WP_246901953.1">
    <property type="nucleotide sequence ID" value="NZ_JALJRB010000001.1"/>
</dbReference>
<dbReference type="PROSITE" id="PS50109">
    <property type="entry name" value="HIS_KIN"/>
    <property type="match status" value="1"/>
</dbReference>
<dbReference type="Pfam" id="PF01627">
    <property type="entry name" value="Hpt"/>
    <property type="match status" value="1"/>
</dbReference>
<dbReference type="Pfam" id="PF00512">
    <property type="entry name" value="HisKA"/>
    <property type="match status" value="1"/>
</dbReference>
<dbReference type="Pfam" id="PF01590">
    <property type="entry name" value="GAF"/>
    <property type="match status" value="1"/>
</dbReference>
<dbReference type="InterPro" id="IPR008207">
    <property type="entry name" value="Sig_transdc_His_kin_Hpt_dom"/>
</dbReference>
<dbReference type="Gene3D" id="3.30.450.20">
    <property type="entry name" value="PAS domain"/>
    <property type="match status" value="2"/>
</dbReference>
<feature type="domain" description="PAS" evidence="23">
    <location>
        <begin position="686"/>
        <end position="758"/>
    </location>
</feature>
<dbReference type="PANTHER" id="PTHR45339:SF1">
    <property type="entry name" value="HYBRID SIGNAL TRANSDUCTION HISTIDINE KINASE J"/>
    <property type="match status" value="1"/>
</dbReference>
<dbReference type="SMART" id="SM00073">
    <property type="entry name" value="HPT"/>
    <property type="match status" value="1"/>
</dbReference>
<keyword evidence="12" id="KW-0902">Two-component regulatory system</keyword>
<dbReference type="InterPro" id="IPR005467">
    <property type="entry name" value="His_kinase_dom"/>
</dbReference>
<evidence type="ECO:0000259" key="22">
    <source>
        <dbReference type="PROSITE" id="PS50110"/>
    </source>
</evidence>
<keyword evidence="11 20" id="KW-1133">Transmembrane helix</keyword>
<dbReference type="Pfam" id="PF12974">
    <property type="entry name" value="Phosphonate-bd"/>
    <property type="match status" value="1"/>
</dbReference>
<keyword evidence="4" id="KW-1003">Cell membrane</keyword>
<evidence type="ECO:0000256" key="10">
    <source>
        <dbReference type="ARBA" id="ARBA00022840"/>
    </source>
</evidence>
<dbReference type="InterPro" id="IPR036097">
    <property type="entry name" value="HisK_dim/P_sf"/>
</dbReference>
<dbReference type="Pfam" id="PF08447">
    <property type="entry name" value="PAS_3"/>
    <property type="match status" value="1"/>
</dbReference>
<evidence type="ECO:0000259" key="21">
    <source>
        <dbReference type="PROSITE" id="PS50109"/>
    </source>
</evidence>
<dbReference type="PRINTS" id="PR00344">
    <property type="entry name" value="BCTRLSENSOR"/>
</dbReference>
<dbReference type="InterPro" id="IPR004358">
    <property type="entry name" value="Sig_transdc_His_kin-like_C"/>
</dbReference>
<keyword evidence="7 20" id="KW-0812">Transmembrane</keyword>
<feature type="domain" description="PAC" evidence="24">
    <location>
        <begin position="762"/>
        <end position="815"/>
    </location>
</feature>
<dbReference type="InterPro" id="IPR003661">
    <property type="entry name" value="HisK_dim/P_dom"/>
</dbReference>
<comment type="subcellular location">
    <subcellularLocation>
        <location evidence="2">Cell membrane</location>
        <topology evidence="2">Multi-pass membrane protein</topology>
    </subcellularLocation>
</comment>
<dbReference type="SMART" id="SM00388">
    <property type="entry name" value="HisKA"/>
    <property type="match status" value="1"/>
</dbReference>
<keyword evidence="5 17" id="KW-0597">Phosphoprotein</keyword>
<dbReference type="Pfam" id="PF02518">
    <property type="entry name" value="HATPase_c"/>
    <property type="match status" value="1"/>
</dbReference>
<dbReference type="SMART" id="SM00448">
    <property type="entry name" value="REC"/>
    <property type="match status" value="2"/>
</dbReference>
<dbReference type="SMART" id="SM00086">
    <property type="entry name" value="PAC"/>
    <property type="match status" value="2"/>
</dbReference>
<feature type="compositionally biased region" description="Polar residues" evidence="19">
    <location>
        <begin position="1366"/>
        <end position="1377"/>
    </location>
</feature>
<dbReference type="FunFam" id="3.30.565.10:FF:000010">
    <property type="entry name" value="Sensor histidine kinase RcsC"/>
    <property type="match status" value="1"/>
</dbReference>
<dbReference type="InterPro" id="IPR000700">
    <property type="entry name" value="PAS-assoc_C"/>
</dbReference>
<feature type="coiled-coil region" evidence="18">
    <location>
        <begin position="806"/>
        <end position="833"/>
    </location>
</feature>
<evidence type="ECO:0000256" key="1">
    <source>
        <dbReference type="ARBA" id="ARBA00000085"/>
    </source>
</evidence>
<protein>
    <recommendedName>
        <fullName evidence="15">Sensory/regulatory protein RpfC</fullName>
        <ecNumber evidence="3">2.7.13.3</ecNumber>
    </recommendedName>
</protein>
<reference evidence="26" key="1">
    <citation type="submission" date="2022-04" db="EMBL/GenBank/DDBJ databases">
        <title>Desulfatitalea alkaliphila sp. nov., a novel anaerobic sulfate-reducing bacterium isolated from terrestrial mud volcano, Taman Peninsula, Russia.</title>
        <authorList>
            <person name="Khomyakova M.A."/>
            <person name="Merkel A.Y."/>
            <person name="Slobodkin A.I."/>
        </authorList>
    </citation>
    <scope>NUCLEOTIDE SEQUENCE</scope>
    <source>
        <strain evidence="26">M08but</strain>
    </source>
</reference>
<feature type="domain" description="HPt" evidence="25">
    <location>
        <begin position="1401"/>
        <end position="1494"/>
    </location>
</feature>
<evidence type="ECO:0000256" key="15">
    <source>
        <dbReference type="ARBA" id="ARBA00068150"/>
    </source>
</evidence>
<dbReference type="InterPro" id="IPR011006">
    <property type="entry name" value="CheY-like_superfamily"/>
</dbReference>
<dbReference type="Gene3D" id="3.30.565.10">
    <property type="entry name" value="Histidine kinase-like ATPase, C-terminal domain"/>
    <property type="match status" value="1"/>
</dbReference>
<dbReference type="GO" id="GO:0005524">
    <property type="term" value="F:ATP binding"/>
    <property type="evidence" value="ECO:0007669"/>
    <property type="project" value="UniProtKB-KW"/>
</dbReference>
<feature type="domain" description="Histidine kinase" evidence="21">
    <location>
        <begin position="847"/>
        <end position="1068"/>
    </location>
</feature>
<evidence type="ECO:0000256" key="4">
    <source>
        <dbReference type="ARBA" id="ARBA00022475"/>
    </source>
</evidence>
<evidence type="ECO:0000259" key="23">
    <source>
        <dbReference type="PROSITE" id="PS50112"/>
    </source>
</evidence>
<dbReference type="SMART" id="SM00387">
    <property type="entry name" value="HATPase_c"/>
    <property type="match status" value="1"/>
</dbReference>
<dbReference type="SUPFAM" id="SSF53850">
    <property type="entry name" value="Periplasmic binding protein-like II"/>
    <property type="match status" value="1"/>
</dbReference>
<feature type="region of interest" description="Disordered" evidence="19">
    <location>
        <begin position="1364"/>
        <end position="1386"/>
    </location>
</feature>
<comment type="subunit">
    <text evidence="14">At low DSF concentrations, interacts with RpfF.</text>
</comment>
<evidence type="ECO:0000256" key="20">
    <source>
        <dbReference type="SAM" id="Phobius"/>
    </source>
</evidence>
<evidence type="ECO:0000256" key="13">
    <source>
        <dbReference type="ARBA" id="ARBA00023136"/>
    </source>
</evidence>
<feature type="modified residue" description="4-aspartylphosphate" evidence="17">
    <location>
        <position position="1141"/>
    </location>
</feature>
<keyword evidence="13 20" id="KW-0472">Membrane</keyword>
<dbReference type="InterPro" id="IPR013656">
    <property type="entry name" value="PAS_4"/>
</dbReference>
<evidence type="ECO:0000259" key="24">
    <source>
        <dbReference type="PROSITE" id="PS50113"/>
    </source>
</evidence>
<comment type="caution">
    <text evidence="26">The sequence shown here is derived from an EMBL/GenBank/DDBJ whole genome shotgun (WGS) entry which is preliminary data.</text>
</comment>
<proteinExistence type="predicted"/>
<dbReference type="CDD" id="cd17546">
    <property type="entry name" value="REC_hyHK_CKI1_RcsC-like"/>
    <property type="match status" value="1"/>
</dbReference>
<dbReference type="InterPro" id="IPR001789">
    <property type="entry name" value="Sig_transdc_resp-reg_receiver"/>
</dbReference>
<evidence type="ECO:0000256" key="19">
    <source>
        <dbReference type="SAM" id="MobiDB-lite"/>
    </source>
</evidence>
<feature type="transmembrane region" description="Helical" evidence="20">
    <location>
        <begin position="345"/>
        <end position="367"/>
    </location>
</feature>
<evidence type="ECO:0000313" key="26">
    <source>
        <dbReference type="EMBL" id="MCJ8498958.1"/>
    </source>
</evidence>
<dbReference type="CDD" id="cd00088">
    <property type="entry name" value="HPT"/>
    <property type="match status" value="1"/>
</dbReference>
<keyword evidence="18" id="KW-0175">Coiled coil</keyword>
<evidence type="ECO:0000313" key="27">
    <source>
        <dbReference type="Proteomes" id="UP001165427"/>
    </source>
</evidence>
<dbReference type="Pfam" id="PF08448">
    <property type="entry name" value="PAS_4"/>
    <property type="match status" value="1"/>
</dbReference>
<dbReference type="InterPro" id="IPR036641">
    <property type="entry name" value="HPT_dom_sf"/>
</dbReference>
<keyword evidence="6" id="KW-0808">Transferase</keyword>
<sequence length="1500" mass="165060">MKNTPRTAGAAHPHRIAADQAPAPAPLRRRVRWARVLLLLILLCRPWDAIASDDDLLRIGVLAHRGMARTVTQWGPTADYLQNQIAGHRFEIVPLTFDEVAPAVQAAQIDFLIANAAYFAELEIRYRISPIATLRNRHDRDGGEGIPRFGGVLFCRHDHPLIRDVADLKGVRFMAVDPGSFGGWHVSWLEMQRQGLKVPEEFAALTFGGTHDAVVAAVRDGRVDAGAVRTDTLERMAREGSIDLAHFRIIAARPPTADFPLRRSTDLYPEWPFAKLQHTPDGVARAVAAALITMPAESDAARAAQCAGWTTPRSYQEVHDCLRDLRIGPYADYGVFTLVDVWRQYHGWLIGVALLTVLLTATALHAARLNRITRRQNERIQESEDFLRTAIDALSHPFAVINAETFAIEMANQAYGGVAVAGQCCHLVSHHRETPCSGHDHPCPLERVKTTKAPALVQHVHYDISGALRDIAVYAHPIFDGRGEVVRIIEHAIDVTDRNRAEKALQRRAAFEGLIGRVSSDFARIEMSATDAAIERTLAAIGTHSTVDRVHLLRFQDDGRGMDITHEWCAEGSFPLMDRMSDLRPADTLPWSMRRLSAGETVRIAEVADLPAAAAQDRAFFEARSIRSMLIVPIHAGGGIVGGIGFQMARCDRDWDTEAERLLRFVGETIAHALDKQKAHAALREREERLKLMLEGTDEGLWDWDVADKRLWFNDNWVRLLGYRPGERDYGYEWWRANIHPESLPVIEKALAHYMAGQHKYYEFEYRLRAASGAWRWIWVRGVSIAHGADGRPLRMIGTHRDITERKAAELQLQEMNRHLAETTARAEALARKAETANVAKSRFLANMSHEIRTPMNGVIGMTGLLLDTDLSAEQRRYAEIVHASSESLLTLINDILDFSKIEAGKLELEHIPFDLAALLDDFAEGLALRAHDKGLEFVCAADPAVPTRLVGDPGRLRQVLTNLAGNAIKFTPAGEVAVQVTATNQDRHSALLHFAVRDTGIGIPEAKQDLLFQKFSQLDASTTRRYGGTGLGLAIAKELVELMEGRIGLESREGEGATFRFTLRLAKQSEADRSTQPPPADLQGVRVLIVDDNATNREVLSRRLTAWGMRPGEAVDGPTALSLLAQAQADGTPFALALVDMQMPDMDGEALGLAIRSDRRWDDLPMVLLTSMGARGDTGRLTRAGFAACLDKPVRHHDLKAVLARVLASDQADGVDVPSPTAPRHDDRELRQRFAGSGARLLLAEDNATNQQVALGILANLGLEADVVADGAAAVKALETSAYDVVLMDVQMPVMDGLTATRRIRDPRSAVRRHDVPIVAMTAHAMQGDREKCLAAGMNDYLAKPFNPRVLAGILNQWLPARGRSNPSGPIQTSAVQRPPAPKAERRFDEQALLHRLMGDAALARKVIEGFLNDIPLRMTALQSSLDKADTAGAQRLAHTIKGAAANVGAKPLQLAADDVEKAINSGSPDSAAAQVANMKDQFEKLRVEMQAFEQPNSG</sequence>
<feature type="domain" description="PAC" evidence="24">
    <location>
        <begin position="453"/>
        <end position="507"/>
    </location>
</feature>
<evidence type="ECO:0000256" key="8">
    <source>
        <dbReference type="ARBA" id="ARBA00022741"/>
    </source>
</evidence>
<dbReference type="InterPro" id="IPR001610">
    <property type="entry name" value="PAC"/>
</dbReference>
<dbReference type="InterPro" id="IPR003594">
    <property type="entry name" value="HATPase_dom"/>
</dbReference>
<evidence type="ECO:0000256" key="3">
    <source>
        <dbReference type="ARBA" id="ARBA00012438"/>
    </source>
</evidence>
<dbReference type="SUPFAM" id="SSF47384">
    <property type="entry name" value="Homodimeric domain of signal transducing histidine kinase"/>
    <property type="match status" value="1"/>
</dbReference>
<keyword evidence="8" id="KW-0547">Nucleotide-binding</keyword>
<evidence type="ECO:0000256" key="6">
    <source>
        <dbReference type="ARBA" id="ARBA00022679"/>
    </source>
</evidence>
<dbReference type="Gene3D" id="1.20.120.160">
    <property type="entry name" value="HPT domain"/>
    <property type="match status" value="1"/>
</dbReference>
<keyword evidence="9" id="KW-0418">Kinase</keyword>